<accession>A1ZM12</accession>
<dbReference type="SMART" id="SM00382">
    <property type="entry name" value="AAA"/>
    <property type="match status" value="1"/>
</dbReference>
<keyword evidence="6" id="KW-1185">Reference proteome</keyword>
<dbReference type="PANTHER" id="PTHR42939">
    <property type="entry name" value="ABC TRANSPORTER ATP-BINDING PROTEIN ALBC-RELATED"/>
    <property type="match status" value="1"/>
</dbReference>
<dbReference type="PROSITE" id="PS50893">
    <property type="entry name" value="ABC_TRANSPORTER_2"/>
    <property type="match status" value="1"/>
</dbReference>
<keyword evidence="2" id="KW-0547">Nucleotide-binding</keyword>
<dbReference type="GO" id="GO:0016887">
    <property type="term" value="F:ATP hydrolysis activity"/>
    <property type="evidence" value="ECO:0007669"/>
    <property type="project" value="InterPro"/>
</dbReference>
<evidence type="ECO:0000256" key="3">
    <source>
        <dbReference type="ARBA" id="ARBA00022840"/>
    </source>
</evidence>
<dbReference type="Pfam" id="PF00005">
    <property type="entry name" value="ABC_tran"/>
    <property type="match status" value="1"/>
</dbReference>
<dbReference type="PANTHER" id="PTHR42939:SF1">
    <property type="entry name" value="ABC TRANSPORTER ATP-BINDING PROTEIN ALBC-RELATED"/>
    <property type="match status" value="1"/>
</dbReference>
<evidence type="ECO:0000259" key="4">
    <source>
        <dbReference type="PROSITE" id="PS50893"/>
    </source>
</evidence>
<dbReference type="SUPFAM" id="SSF52540">
    <property type="entry name" value="P-loop containing nucleoside triphosphate hydrolases"/>
    <property type="match status" value="1"/>
</dbReference>
<dbReference type="Proteomes" id="UP000004095">
    <property type="component" value="Unassembled WGS sequence"/>
</dbReference>
<sequence length="205" mass="23767">MEIIAENLSKKFQRDWIFRNLNLRFQSPHSYTVVGPNGSGKSTLLQILAGVAAPTNGEVLFKQQQQTIAVEYIYRHLSIAAPYLELIEEFTLLELVKFHCKFKPLKNELSLEEFMDIMKLGRAKHKMIKHFSSGMKQRLKLGLAFYAGTEIILLDEPTSNLDNQGIDWYHQEIEKNTQDRLLILCSNQAYEYEFCDEVIDITSFK</sequence>
<dbReference type="EMBL" id="AAWS01000015">
    <property type="protein sequence ID" value="EAY28544.1"/>
    <property type="molecule type" value="Genomic_DNA"/>
</dbReference>
<reference evidence="5 6" key="1">
    <citation type="submission" date="2007-01" db="EMBL/GenBank/DDBJ databases">
        <authorList>
            <person name="Haygood M."/>
            <person name="Podell S."/>
            <person name="Anderson C."/>
            <person name="Hopkinson B."/>
            <person name="Roe K."/>
            <person name="Barbeau K."/>
            <person name="Gaasterland T."/>
            <person name="Ferriera S."/>
            <person name="Johnson J."/>
            <person name="Kravitz S."/>
            <person name="Beeson K."/>
            <person name="Sutton G."/>
            <person name="Rogers Y.-H."/>
            <person name="Friedman R."/>
            <person name="Frazier M."/>
            <person name="Venter J.C."/>
        </authorList>
    </citation>
    <scope>NUCLEOTIDE SEQUENCE [LARGE SCALE GENOMIC DNA]</scope>
    <source>
        <strain evidence="5 6">ATCC 23134</strain>
    </source>
</reference>
<dbReference type="InterPro" id="IPR051782">
    <property type="entry name" value="ABC_Transporter_VariousFunc"/>
</dbReference>
<dbReference type="Gene3D" id="3.40.50.300">
    <property type="entry name" value="P-loop containing nucleotide triphosphate hydrolases"/>
    <property type="match status" value="1"/>
</dbReference>
<evidence type="ECO:0000313" key="6">
    <source>
        <dbReference type="Proteomes" id="UP000004095"/>
    </source>
</evidence>
<dbReference type="eggNOG" id="COG1131">
    <property type="taxonomic scope" value="Bacteria"/>
</dbReference>
<dbReference type="InterPro" id="IPR003593">
    <property type="entry name" value="AAA+_ATPase"/>
</dbReference>
<gene>
    <name evidence="5" type="ORF">M23134_04391</name>
</gene>
<dbReference type="AlphaFoldDB" id="A1ZM12"/>
<dbReference type="OrthoDB" id="9808363at2"/>
<organism evidence="5 6">
    <name type="scientific">Microscilla marina ATCC 23134</name>
    <dbReference type="NCBI Taxonomy" id="313606"/>
    <lineage>
        <taxon>Bacteria</taxon>
        <taxon>Pseudomonadati</taxon>
        <taxon>Bacteroidota</taxon>
        <taxon>Cytophagia</taxon>
        <taxon>Cytophagales</taxon>
        <taxon>Microscillaceae</taxon>
        <taxon>Microscilla</taxon>
    </lineage>
</organism>
<dbReference type="InterPro" id="IPR003439">
    <property type="entry name" value="ABC_transporter-like_ATP-bd"/>
</dbReference>
<evidence type="ECO:0000256" key="1">
    <source>
        <dbReference type="ARBA" id="ARBA00022448"/>
    </source>
</evidence>
<dbReference type="PROSITE" id="PS00211">
    <property type="entry name" value="ABC_TRANSPORTER_1"/>
    <property type="match status" value="1"/>
</dbReference>
<keyword evidence="3 5" id="KW-0067">ATP-binding</keyword>
<name>A1ZM12_MICM2</name>
<evidence type="ECO:0000256" key="2">
    <source>
        <dbReference type="ARBA" id="ARBA00022741"/>
    </source>
</evidence>
<evidence type="ECO:0000313" key="5">
    <source>
        <dbReference type="EMBL" id="EAY28544.1"/>
    </source>
</evidence>
<keyword evidence="1" id="KW-0813">Transport</keyword>
<dbReference type="InterPro" id="IPR017871">
    <property type="entry name" value="ABC_transporter-like_CS"/>
</dbReference>
<dbReference type="RefSeq" id="WP_002697791.1">
    <property type="nucleotide sequence ID" value="NZ_AAWS01000015.1"/>
</dbReference>
<feature type="domain" description="ABC transporter" evidence="4">
    <location>
        <begin position="3"/>
        <end position="205"/>
    </location>
</feature>
<dbReference type="InterPro" id="IPR027417">
    <property type="entry name" value="P-loop_NTPase"/>
</dbReference>
<dbReference type="GO" id="GO:0005524">
    <property type="term" value="F:ATP binding"/>
    <property type="evidence" value="ECO:0007669"/>
    <property type="project" value="UniProtKB-KW"/>
</dbReference>
<protein>
    <submittedName>
        <fullName evidence="5">ABC transporter, ATP-binding protein</fullName>
    </submittedName>
</protein>
<comment type="caution">
    <text evidence="5">The sequence shown here is derived from an EMBL/GenBank/DDBJ whole genome shotgun (WGS) entry which is preliminary data.</text>
</comment>
<proteinExistence type="predicted"/>